<dbReference type="EMBL" id="CP032134">
    <property type="protein sequence ID" value="AXY58129.1"/>
    <property type="molecule type" value="Genomic_DNA"/>
</dbReference>
<gene>
    <name evidence="3" type="ORF">CDG60_17140</name>
</gene>
<dbReference type="PANTHER" id="PTHR37828">
    <property type="entry name" value="GSR2449 PROTEIN"/>
    <property type="match status" value="1"/>
</dbReference>
<dbReference type="InterPro" id="IPR011008">
    <property type="entry name" value="Dimeric_a/b-barrel"/>
</dbReference>
<dbReference type="KEGG" id="achi:CDG60_17140"/>
<dbReference type="InterPro" id="IPR005545">
    <property type="entry name" value="YCII"/>
</dbReference>
<proteinExistence type="inferred from homology"/>
<sequence>MYIVNLKYQKSLEEVDLLLKAHIQWLKPHLASGDLIAAGRKNPVTGGIFLVKDMPLSELEELLSTDPFQSVAEYEITKVDIGLAGTGFDNLKGI</sequence>
<evidence type="ECO:0000259" key="2">
    <source>
        <dbReference type="Pfam" id="PF03795"/>
    </source>
</evidence>
<evidence type="ECO:0000256" key="1">
    <source>
        <dbReference type="ARBA" id="ARBA00007689"/>
    </source>
</evidence>
<accession>A0A3B7M6U3</accession>
<organism evidence="3 4">
    <name type="scientific">Acinetobacter chinensis</name>
    <dbReference type="NCBI Taxonomy" id="2004650"/>
    <lineage>
        <taxon>Bacteria</taxon>
        <taxon>Pseudomonadati</taxon>
        <taxon>Pseudomonadota</taxon>
        <taxon>Gammaproteobacteria</taxon>
        <taxon>Moraxellales</taxon>
        <taxon>Moraxellaceae</taxon>
        <taxon>Acinetobacter</taxon>
    </lineage>
</organism>
<protein>
    <recommendedName>
        <fullName evidence="2">YCII-related domain-containing protein</fullName>
    </recommendedName>
</protein>
<dbReference type="Gene3D" id="3.30.70.1060">
    <property type="entry name" value="Dimeric alpha+beta barrel"/>
    <property type="match status" value="1"/>
</dbReference>
<comment type="similarity">
    <text evidence="1">Belongs to the YciI family.</text>
</comment>
<reference evidence="4" key="1">
    <citation type="submission" date="2018-09" db="EMBL/GenBank/DDBJ databases">
        <title>The complete genome of Acinetobacter sp. strain WCHAc010005.</title>
        <authorList>
            <person name="Hu Y."/>
            <person name="Long H."/>
            <person name="Feng Y."/>
            <person name="Zong Z."/>
        </authorList>
    </citation>
    <scope>NUCLEOTIDE SEQUENCE [LARGE SCALE GENOMIC DNA]</scope>
    <source>
        <strain evidence="4">WCHAc010005</strain>
    </source>
</reference>
<dbReference type="AlphaFoldDB" id="A0A3B7M6U3"/>
<dbReference type="RefSeq" id="WP_087512060.1">
    <property type="nucleotide sequence ID" value="NZ_CP032134.1"/>
</dbReference>
<evidence type="ECO:0000313" key="3">
    <source>
        <dbReference type="EMBL" id="AXY58129.1"/>
    </source>
</evidence>
<evidence type="ECO:0000313" key="4">
    <source>
        <dbReference type="Proteomes" id="UP000263753"/>
    </source>
</evidence>
<dbReference type="Pfam" id="PF03795">
    <property type="entry name" value="YCII"/>
    <property type="match status" value="1"/>
</dbReference>
<dbReference type="Proteomes" id="UP000263753">
    <property type="component" value="Chromosome"/>
</dbReference>
<dbReference type="SUPFAM" id="SSF54909">
    <property type="entry name" value="Dimeric alpha+beta barrel"/>
    <property type="match status" value="1"/>
</dbReference>
<name>A0A3B7M6U3_9GAMM</name>
<feature type="domain" description="YCII-related" evidence="2">
    <location>
        <begin position="6"/>
        <end position="78"/>
    </location>
</feature>
<dbReference type="PANTHER" id="PTHR37828:SF1">
    <property type="entry name" value="YCII-RELATED DOMAIN-CONTAINING PROTEIN"/>
    <property type="match status" value="1"/>
</dbReference>